<reference evidence="2" key="1">
    <citation type="submission" date="2023-03" db="EMBL/GenBank/DDBJ databases">
        <title>Massive genome expansion in bonnet fungi (Mycena s.s.) driven by repeated elements and novel gene families across ecological guilds.</title>
        <authorList>
            <consortium name="Lawrence Berkeley National Laboratory"/>
            <person name="Harder C.B."/>
            <person name="Miyauchi S."/>
            <person name="Viragh M."/>
            <person name="Kuo A."/>
            <person name="Thoen E."/>
            <person name="Andreopoulos B."/>
            <person name="Lu D."/>
            <person name="Skrede I."/>
            <person name="Drula E."/>
            <person name="Henrissat B."/>
            <person name="Morin E."/>
            <person name="Kohler A."/>
            <person name="Barry K."/>
            <person name="LaButti K."/>
            <person name="Morin E."/>
            <person name="Salamov A."/>
            <person name="Lipzen A."/>
            <person name="Mereny Z."/>
            <person name="Hegedus B."/>
            <person name="Baldrian P."/>
            <person name="Stursova M."/>
            <person name="Weitz H."/>
            <person name="Taylor A."/>
            <person name="Grigoriev I.V."/>
            <person name="Nagy L.G."/>
            <person name="Martin F."/>
            <person name="Kauserud H."/>
        </authorList>
    </citation>
    <scope>NUCLEOTIDE SEQUENCE</scope>
    <source>
        <strain evidence="2">CBHHK002</strain>
    </source>
</reference>
<feature type="region of interest" description="Disordered" evidence="1">
    <location>
        <begin position="200"/>
        <end position="258"/>
    </location>
</feature>
<dbReference type="EMBL" id="JARIHO010000004">
    <property type="protein sequence ID" value="KAJ7362761.1"/>
    <property type="molecule type" value="Genomic_DNA"/>
</dbReference>
<sequence>MSEDQIPGVFWKFRGIPQARDGIETSEIMSEEHIFYLTNNKINGWKTEDAPKSRSFVYIGTCGTNSESGPSLRGNKRPGRQFFNTVKQIRGLEAQGKVGTAWERTAARRAHRVKMTQAEVLQGAGNAGESRDAQCRKAGAHGRKGGGEDKILDQMQGGYGEHRSVSQKASPEVVEVLGKAGAKHRKSTAPPSYAAAMEGLEEPVGGSKKRGEGTGRSGQKLHETCLNPTYQHELEQSHEPQDIESAQNRKGGAAQHALPTSAAVMLSLPRRLRV</sequence>
<keyword evidence="3" id="KW-1185">Reference proteome</keyword>
<feature type="region of interest" description="Disordered" evidence="1">
    <location>
        <begin position="123"/>
        <end position="149"/>
    </location>
</feature>
<gene>
    <name evidence="2" type="ORF">DFH08DRAFT_799783</name>
</gene>
<evidence type="ECO:0000313" key="2">
    <source>
        <dbReference type="EMBL" id="KAJ7362761.1"/>
    </source>
</evidence>
<protein>
    <submittedName>
        <fullName evidence="2">Uncharacterized protein</fullName>
    </submittedName>
</protein>
<evidence type="ECO:0000256" key="1">
    <source>
        <dbReference type="SAM" id="MobiDB-lite"/>
    </source>
</evidence>
<dbReference type="AlphaFoldDB" id="A0AAD7AM15"/>
<feature type="compositionally biased region" description="Basic and acidic residues" evidence="1">
    <location>
        <begin position="232"/>
        <end position="241"/>
    </location>
</feature>
<proteinExistence type="predicted"/>
<name>A0AAD7AM15_9AGAR</name>
<comment type="caution">
    <text evidence="2">The sequence shown here is derived from an EMBL/GenBank/DDBJ whole genome shotgun (WGS) entry which is preliminary data.</text>
</comment>
<organism evidence="2 3">
    <name type="scientific">Mycena albidolilacea</name>
    <dbReference type="NCBI Taxonomy" id="1033008"/>
    <lineage>
        <taxon>Eukaryota</taxon>
        <taxon>Fungi</taxon>
        <taxon>Dikarya</taxon>
        <taxon>Basidiomycota</taxon>
        <taxon>Agaricomycotina</taxon>
        <taxon>Agaricomycetes</taxon>
        <taxon>Agaricomycetidae</taxon>
        <taxon>Agaricales</taxon>
        <taxon>Marasmiineae</taxon>
        <taxon>Mycenaceae</taxon>
        <taxon>Mycena</taxon>
    </lineage>
</organism>
<dbReference type="Proteomes" id="UP001218218">
    <property type="component" value="Unassembled WGS sequence"/>
</dbReference>
<evidence type="ECO:0000313" key="3">
    <source>
        <dbReference type="Proteomes" id="UP001218218"/>
    </source>
</evidence>
<accession>A0AAD7AM15</accession>